<dbReference type="EMBL" id="BMAU01021343">
    <property type="protein sequence ID" value="GFY17229.1"/>
    <property type="molecule type" value="Genomic_DNA"/>
</dbReference>
<dbReference type="Gene3D" id="3.30.420.10">
    <property type="entry name" value="Ribonuclease H-like superfamily/Ribonuclease H"/>
    <property type="match status" value="1"/>
</dbReference>
<evidence type="ECO:0000313" key="1">
    <source>
        <dbReference type="EMBL" id="GFY17229.1"/>
    </source>
</evidence>
<sequence length="314" mass="35774">MDWPAYSPDLNPIEHVWDALWKRIAARLHHPENTQQLKQMLIEEWALLPQEMLHQLILSMRRRCEATIASERRVAQEVMFANSWPTLLLSSCRLDKKGQLKSVEDQSSHDGVMREVPAQMSSSSLGHGTKLHCDSGYLSTTEKLSPRRIRAHYEQLSGFERGRIIKLKEAGWANRRNARPMGRSDAAVRRWWLEWVDSGRFLRHDGSGRPMTTADREDRLIARSAVKAPDSSLSTIKQATRIRLFKHFLGQSDFSPIEHVWDMMGRRMHAPRNVEDLASTIEANLARNTAGDHQVALSLDAISCGIQGRGESTP</sequence>
<organism evidence="1 2">
    <name type="scientific">Trichonephila clavipes</name>
    <name type="common">Golden silk orbweaver</name>
    <name type="synonym">Nephila clavipes</name>
    <dbReference type="NCBI Taxonomy" id="2585209"/>
    <lineage>
        <taxon>Eukaryota</taxon>
        <taxon>Metazoa</taxon>
        <taxon>Ecdysozoa</taxon>
        <taxon>Arthropoda</taxon>
        <taxon>Chelicerata</taxon>
        <taxon>Arachnida</taxon>
        <taxon>Araneae</taxon>
        <taxon>Araneomorphae</taxon>
        <taxon>Entelegynae</taxon>
        <taxon>Araneoidea</taxon>
        <taxon>Nephilidae</taxon>
        <taxon>Trichonephila</taxon>
    </lineage>
</organism>
<proteinExistence type="predicted"/>
<name>A0A8X6VQG1_TRICX</name>
<dbReference type="GO" id="GO:0003676">
    <property type="term" value="F:nucleic acid binding"/>
    <property type="evidence" value="ECO:0007669"/>
    <property type="project" value="InterPro"/>
</dbReference>
<comment type="caution">
    <text evidence="1">The sequence shown here is derived from an EMBL/GenBank/DDBJ whole genome shotgun (WGS) entry which is preliminary data.</text>
</comment>
<dbReference type="AlphaFoldDB" id="A0A8X6VQG1"/>
<accession>A0A8X6VQG1</accession>
<evidence type="ECO:0000313" key="2">
    <source>
        <dbReference type="Proteomes" id="UP000887159"/>
    </source>
</evidence>
<gene>
    <name evidence="1" type="primary">NCL1_20560</name>
    <name evidence="1" type="ORF">TNCV_1090051</name>
</gene>
<evidence type="ECO:0008006" key="3">
    <source>
        <dbReference type="Google" id="ProtNLM"/>
    </source>
</evidence>
<dbReference type="InterPro" id="IPR036397">
    <property type="entry name" value="RNaseH_sf"/>
</dbReference>
<keyword evidence="2" id="KW-1185">Reference proteome</keyword>
<protein>
    <recommendedName>
        <fullName evidence="3">Tc1-like transposase DDE domain-containing protein</fullName>
    </recommendedName>
</protein>
<dbReference type="Proteomes" id="UP000887159">
    <property type="component" value="Unassembled WGS sequence"/>
</dbReference>
<reference evidence="1" key="1">
    <citation type="submission" date="2020-08" db="EMBL/GenBank/DDBJ databases">
        <title>Multicomponent nature underlies the extraordinary mechanical properties of spider dragline silk.</title>
        <authorList>
            <person name="Kono N."/>
            <person name="Nakamura H."/>
            <person name="Mori M."/>
            <person name="Yoshida Y."/>
            <person name="Ohtoshi R."/>
            <person name="Malay A.D."/>
            <person name="Moran D.A.P."/>
            <person name="Tomita M."/>
            <person name="Numata K."/>
            <person name="Arakawa K."/>
        </authorList>
    </citation>
    <scope>NUCLEOTIDE SEQUENCE</scope>
</reference>